<dbReference type="PANTHER" id="PTHR47537">
    <property type="entry name" value="CUBILIN"/>
    <property type="match status" value="1"/>
</dbReference>
<proteinExistence type="predicted"/>
<dbReference type="EnsemblMetazoa" id="GPAI024814-RA">
    <property type="protein sequence ID" value="GPAI024814-PA"/>
    <property type="gene ID" value="GPAI024814"/>
</dbReference>
<name>A0A1A9ZTV7_GLOPL</name>
<sequence>MRTGYPPTIHSVTLDSFTIGRFTSYLQDGCPDGYMQIAESARTPIGGMWCGTSWGPVLFYSESRSLIFTIKLNKLRGKKHTKRQSMSERCPEGAHYPTTFEQ</sequence>
<dbReference type="PANTHER" id="PTHR47537:SF4">
    <property type="entry name" value="GH12701P"/>
    <property type="match status" value="1"/>
</dbReference>
<dbReference type="InterPro" id="IPR053207">
    <property type="entry name" value="Non-NMDA_GluR_Accessory"/>
</dbReference>
<reference evidence="2" key="2">
    <citation type="submission" date="2020-05" db="UniProtKB">
        <authorList>
            <consortium name="EnsemblMetazoa"/>
        </authorList>
    </citation>
    <scope>IDENTIFICATION</scope>
    <source>
        <strain evidence="2">IAEA</strain>
    </source>
</reference>
<dbReference type="STRING" id="7398.A0A1A9ZTV7"/>
<dbReference type="GO" id="GO:0005886">
    <property type="term" value="C:plasma membrane"/>
    <property type="evidence" value="ECO:0007669"/>
    <property type="project" value="TreeGrafter"/>
</dbReference>
<reference evidence="3" key="1">
    <citation type="submission" date="2014-03" db="EMBL/GenBank/DDBJ databases">
        <authorList>
            <person name="Aksoy S."/>
            <person name="Warren W."/>
            <person name="Wilson R.K."/>
        </authorList>
    </citation>
    <scope>NUCLEOTIDE SEQUENCE [LARGE SCALE GENOMIC DNA]</scope>
    <source>
        <strain evidence="3">IAEA</strain>
    </source>
</reference>
<evidence type="ECO:0008006" key="4">
    <source>
        <dbReference type="Google" id="ProtNLM"/>
    </source>
</evidence>
<evidence type="ECO:0000313" key="3">
    <source>
        <dbReference type="Proteomes" id="UP000092445"/>
    </source>
</evidence>
<accession>A0A1A9ZTV7</accession>
<dbReference type="Proteomes" id="UP000092445">
    <property type="component" value="Unassembled WGS sequence"/>
</dbReference>
<keyword evidence="3" id="KW-1185">Reference proteome</keyword>
<feature type="region of interest" description="Disordered" evidence="1">
    <location>
        <begin position="79"/>
        <end position="102"/>
    </location>
</feature>
<organism evidence="2 3">
    <name type="scientific">Glossina pallidipes</name>
    <name type="common">Tsetse fly</name>
    <dbReference type="NCBI Taxonomy" id="7398"/>
    <lineage>
        <taxon>Eukaryota</taxon>
        <taxon>Metazoa</taxon>
        <taxon>Ecdysozoa</taxon>
        <taxon>Arthropoda</taxon>
        <taxon>Hexapoda</taxon>
        <taxon>Insecta</taxon>
        <taxon>Pterygota</taxon>
        <taxon>Neoptera</taxon>
        <taxon>Endopterygota</taxon>
        <taxon>Diptera</taxon>
        <taxon>Brachycera</taxon>
        <taxon>Muscomorpha</taxon>
        <taxon>Hippoboscoidea</taxon>
        <taxon>Glossinidae</taxon>
        <taxon>Glossina</taxon>
    </lineage>
</organism>
<dbReference type="AlphaFoldDB" id="A0A1A9ZTV7"/>
<evidence type="ECO:0000256" key="1">
    <source>
        <dbReference type="SAM" id="MobiDB-lite"/>
    </source>
</evidence>
<dbReference type="VEuPathDB" id="VectorBase:GPAI024814"/>
<protein>
    <recommendedName>
        <fullName evidence="4">CUB domain-containing protein</fullName>
    </recommendedName>
</protein>
<evidence type="ECO:0000313" key="2">
    <source>
        <dbReference type="EnsemblMetazoa" id="GPAI024814-PA"/>
    </source>
</evidence>